<name>A0A5S5D579_9ACTN</name>
<keyword evidence="3" id="KW-1185">Reference proteome</keyword>
<dbReference type="EMBL" id="VNHW01000002">
    <property type="protein sequence ID" value="TYP89942.1"/>
    <property type="molecule type" value="Genomic_DNA"/>
</dbReference>
<feature type="domain" description="N-acetyltransferase" evidence="1">
    <location>
        <begin position="1"/>
        <end position="156"/>
    </location>
</feature>
<dbReference type="CDD" id="cd04301">
    <property type="entry name" value="NAT_SF"/>
    <property type="match status" value="1"/>
</dbReference>
<organism evidence="2 3">
    <name type="scientific">Blastococcus xanthinilyticus</name>
    <dbReference type="NCBI Taxonomy" id="1564164"/>
    <lineage>
        <taxon>Bacteria</taxon>
        <taxon>Bacillati</taxon>
        <taxon>Actinomycetota</taxon>
        <taxon>Actinomycetes</taxon>
        <taxon>Geodermatophilales</taxon>
        <taxon>Geodermatophilaceae</taxon>
        <taxon>Blastococcus</taxon>
    </lineage>
</organism>
<accession>A0A5S5D579</accession>
<dbReference type="GO" id="GO:0016747">
    <property type="term" value="F:acyltransferase activity, transferring groups other than amino-acyl groups"/>
    <property type="evidence" value="ECO:0007669"/>
    <property type="project" value="InterPro"/>
</dbReference>
<gene>
    <name evidence="2" type="ORF">BD833_102419</name>
</gene>
<keyword evidence="2" id="KW-0808">Transferase</keyword>
<dbReference type="AlphaFoldDB" id="A0A5S5D579"/>
<dbReference type="Gene3D" id="3.40.630.30">
    <property type="match status" value="1"/>
</dbReference>
<protein>
    <submittedName>
        <fullName evidence="2">Acetyltransferase (GNAT) family protein</fullName>
    </submittedName>
</protein>
<comment type="caution">
    <text evidence="2">The sequence shown here is derived from an EMBL/GenBank/DDBJ whole genome shotgun (WGS) entry which is preliminary data.</text>
</comment>
<dbReference type="Pfam" id="PF00583">
    <property type="entry name" value="Acetyltransf_1"/>
    <property type="match status" value="1"/>
</dbReference>
<dbReference type="InterPro" id="IPR016181">
    <property type="entry name" value="Acyl_CoA_acyltransferase"/>
</dbReference>
<evidence type="ECO:0000313" key="3">
    <source>
        <dbReference type="Proteomes" id="UP000322499"/>
    </source>
</evidence>
<evidence type="ECO:0000313" key="2">
    <source>
        <dbReference type="EMBL" id="TYP89942.1"/>
    </source>
</evidence>
<sequence length="156" mass="16623">MRRAGPADAAALVELRAAMFAAMGTDPGPPDAPWRAAALDWFGERLARPDRFAACVVDDPASGRVVSGAAAEVEQHTPNPWNPGGARAELFNVSSLPGSQGRGYARACVAEVLAWVREETTVGTVRLSATPPGFGIYRALGFTETRYPAMRLLLER</sequence>
<dbReference type="Proteomes" id="UP000322499">
    <property type="component" value="Unassembled WGS sequence"/>
</dbReference>
<dbReference type="InterPro" id="IPR000182">
    <property type="entry name" value="GNAT_dom"/>
</dbReference>
<dbReference type="PROSITE" id="PS51186">
    <property type="entry name" value="GNAT"/>
    <property type="match status" value="1"/>
</dbReference>
<dbReference type="SUPFAM" id="SSF55729">
    <property type="entry name" value="Acyl-CoA N-acyltransferases (Nat)"/>
    <property type="match status" value="1"/>
</dbReference>
<proteinExistence type="predicted"/>
<evidence type="ECO:0000259" key="1">
    <source>
        <dbReference type="PROSITE" id="PS51186"/>
    </source>
</evidence>
<reference evidence="2 3" key="1">
    <citation type="submission" date="2019-07" db="EMBL/GenBank/DDBJ databases">
        <title>Genomic Encyclopedia of Archaeal and Bacterial Type Strains, Phase II (KMG-II): from individual species to whole genera.</title>
        <authorList>
            <person name="Goeker M."/>
        </authorList>
    </citation>
    <scope>NUCLEOTIDE SEQUENCE [LARGE SCALE GENOMIC DNA]</scope>
    <source>
        <strain evidence="2 3">DSM 46842</strain>
    </source>
</reference>